<dbReference type="InterPro" id="IPR005122">
    <property type="entry name" value="Uracil-DNA_glycosylase-like"/>
</dbReference>
<keyword evidence="3" id="KW-1185">Reference proteome</keyword>
<proteinExistence type="predicted"/>
<organism evidence="2 3">
    <name type="scientific">Fibrobacter intestinalis</name>
    <dbReference type="NCBI Taxonomy" id="28122"/>
    <lineage>
        <taxon>Bacteria</taxon>
        <taxon>Pseudomonadati</taxon>
        <taxon>Fibrobacterota</taxon>
        <taxon>Fibrobacteria</taxon>
        <taxon>Fibrobacterales</taxon>
        <taxon>Fibrobacteraceae</taxon>
        <taxon>Fibrobacter</taxon>
    </lineage>
</organism>
<dbReference type="Pfam" id="PF03167">
    <property type="entry name" value="UDG"/>
    <property type="match status" value="1"/>
</dbReference>
<accession>A0A1M6TXL8</accession>
<dbReference type="EMBL" id="FRAW01000011">
    <property type="protein sequence ID" value="SHK61651.1"/>
    <property type="molecule type" value="Genomic_DNA"/>
</dbReference>
<dbReference type="Gene3D" id="3.40.470.10">
    <property type="entry name" value="Uracil-DNA glycosylase-like domain"/>
    <property type="match status" value="1"/>
</dbReference>
<sequence length="181" mass="20501">MKHHPYFENLNSSTAITAVFSCPGRLEEKKGLPCAGKTGKALDFILKHLHFQGFRLKRSLIGITNAWDKIEYKRKTERSEASNEEIVDSNNIARLNRDLLTTKYAIAFGQKALLALELVKKTYRPDLIIIKSIHLSPRNINFMIKTDIDGNELKKGEKGNTEKRLAVITTEIKNNSGNLFS</sequence>
<dbReference type="SUPFAM" id="SSF52141">
    <property type="entry name" value="Uracil-DNA glycosylase-like"/>
    <property type="match status" value="1"/>
</dbReference>
<dbReference type="RefSeq" id="WP_159433697.1">
    <property type="nucleotide sequence ID" value="NZ_FRAW01000011.1"/>
</dbReference>
<protein>
    <submittedName>
        <fullName evidence="2">Uracil-DNA glycosylase</fullName>
    </submittedName>
</protein>
<gene>
    <name evidence="2" type="ORF">SAMN05720469_11163</name>
</gene>
<evidence type="ECO:0000313" key="3">
    <source>
        <dbReference type="Proteomes" id="UP000184275"/>
    </source>
</evidence>
<evidence type="ECO:0000259" key="1">
    <source>
        <dbReference type="Pfam" id="PF03167"/>
    </source>
</evidence>
<reference evidence="3" key="1">
    <citation type="submission" date="2016-11" db="EMBL/GenBank/DDBJ databases">
        <authorList>
            <person name="Varghese N."/>
            <person name="Submissions S."/>
        </authorList>
    </citation>
    <scope>NUCLEOTIDE SEQUENCE [LARGE SCALE GENOMIC DNA]</scope>
    <source>
        <strain evidence="3">UWOS</strain>
    </source>
</reference>
<dbReference type="InterPro" id="IPR036895">
    <property type="entry name" value="Uracil-DNA_glycosylase-like_sf"/>
</dbReference>
<dbReference type="Proteomes" id="UP000184275">
    <property type="component" value="Unassembled WGS sequence"/>
</dbReference>
<evidence type="ECO:0000313" key="2">
    <source>
        <dbReference type="EMBL" id="SHK61651.1"/>
    </source>
</evidence>
<name>A0A1M6TXL8_9BACT</name>
<feature type="domain" description="Uracil-DNA glycosylase-like" evidence="1">
    <location>
        <begin position="23"/>
        <end position="141"/>
    </location>
</feature>
<dbReference type="PROSITE" id="PS51257">
    <property type="entry name" value="PROKAR_LIPOPROTEIN"/>
    <property type="match status" value="1"/>
</dbReference>
<dbReference type="AlphaFoldDB" id="A0A1M6TXL8"/>